<comment type="cofactor">
    <cofactor evidence="1 19">
        <name>FAD</name>
        <dbReference type="ChEBI" id="CHEBI:57692"/>
    </cofactor>
</comment>
<keyword evidence="7 19" id="KW-0963">Cytoplasm</keyword>
<dbReference type="PANTHER" id="PTHR21071">
    <property type="entry name" value="UDP-N-ACETYLENOLPYRUVOYLGLUCOSAMINE REDUCTASE"/>
    <property type="match status" value="1"/>
</dbReference>
<keyword evidence="13 19" id="KW-0573">Peptidoglycan synthesis</keyword>
<dbReference type="NCBIfam" id="TIGR00179">
    <property type="entry name" value="murB"/>
    <property type="match status" value="1"/>
</dbReference>
<evidence type="ECO:0000256" key="4">
    <source>
        <dbReference type="ARBA" id="ARBA00004752"/>
    </source>
</evidence>
<evidence type="ECO:0000256" key="18">
    <source>
        <dbReference type="ARBA" id="ARBA00048914"/>
    </source>
</evidence>
<keyword evidence="15 19" id="KW-0131">Cell cycle</keyword>
<dbReference type="Gene3D" id="3.90.78.10">
    <property type="entry name" value="UDP-N-acetylenolpyruvoylglucosamine reductase, C-terminal domain"/>
    <property type="match status" value="1"/>
</dbReference>
<dbReference type="GO" id="GO:0071949">
    <property type="term" value="F:FAD binding"/>
    <property type="evidence" value="ECO:0007669"/>
    <property type="project" value="InterPro"/>
</dbReference>
<proteinExistence type="inferred from homology"/>
<dbReference type="GO" id="GO:0008360">
    <property type="term" value="P:regulation of cell shape"/>
    <property type="evidence" value="ECO:0007669"/>
    <property type="project" value="UniProtKB-KW"/>
</dbReference>
<feature type="active site" evidence="19">
    <location>
        <position position="333"/>
    </location>
</feature>
<evidence type="ECO:0000256" key="9">
    <source>
        <dbReference type="ARBA" id="ARBA00022630"/>
    </source>
</evidence>
<gene>
    <name evidence="19 21" type="primary">murB</name>
    <name evidence="21" type="ORF">OM074_18385</name>
</gene>
<dbReference type="InterPro" id="IPR006094">
    <property type="entry name" value="Oxid_FAD_bind_N"/>
</dbReference>
<dbReference type="GO" id="GO:0005829">
    <property type="term" value="C:cytosol"/>
    <property type="evidence" value="ECO:0007669"/>
    <property type="project" value="TreeGrafter"/>
</dbReference>
<keyword evidence="11 19" id="KW-0521">NADP</keyword>
<dbReference type="InterPro" id="IPR016166">
    <property type="entry name" value="FAD-bd_PCMH"/>
</dbReference>
<dbReference type="GO" id="GO:0008762">
    <property type="term" value="F:UDP-N-acetylmuramate dehydrogenase activity"/>
    <property type="evidence" value="ECO:0007669"/>
    <property type="project" value="UniProtKB-UniRule"/>
</dbReference>
<dbReference type="EMBL" id="JAPDPI010000052">
    <property type="protein sequence ID" value="MCW3807601.1"/>
    <property type="molecule type" value="Genomic_DNA"/>
</dbReference>
<dbReference type="InterPro" id="IPR036635">
    <property type="entry name" value="MurB_C_sf"/>
</dbReference>
<evidence type="ECO:0000256" key="11">
    <source>
        <dbReference type="ARBA" id="ARBA00022857"/>
    </source>
</evidence>
<comment type="pathway">
    <text evidence="4 19">Cell wall biogenesis; peptidoglycan biosynthesis.</text>
</comment>
<feature type="domain" description="FAD-binding PCMH-type" evidence="20">
    <location>
        <begin position="17"/>
        <end position="188"/>
    </location>
</feature>
<dbReference type="GO" id="GO:0009252">
    <property type="term" value="P:peptidoglycan biosynthetic process"/>
    <property type="evidence" value="ECO:0007669"/>
    <property type="project" value="UniProtKB-UniRule"/>
</dbReference>
<evidence type="ECO:0000256" key="5">
    <source>
        <dbReference type="ARBA" id="ARBA00012518"/>
    </source>
</evidence>
<keyword evidence="12 19" id="KW-0133">Cell shape</keyword>
<dbReference type="SUPFAM" id="SSF56176">
    <property type="entry name" value="FAD-binding/transporter-associated domain-like"/>
    <property type="match status" value="1"/>
</dbReference>
<dbReference type="Gene3D" id="3.30.465.10">
    <property type="match status" value="1"/>
</dbReference>
<dbReference type="Gene3D" id="3.30.43.10">
    <property type="entry name" value="Uridine Diphospho-n-acetylenolpyruvylglucosamine Reductase, domain 2"/>
    <property type="match status" value="1"/>
</dbReference>
<evidence type="ECO:0000313" key="22">
    <source>
        <dbReference type="Proteomes" id="UP001207408"/>
    </source>
</evidence>
<comment type="similarity">
    <text evidence="19">Belongs to the MurB family.</text>
</comment>
<dbReference type="InterPro" id="IPR011601">
    <property type="entry name" value="MurB_C"/>
</dbReference>
<dbReference type="HAMAP" id="MF_00037">
    <property type="entry name" value="MurB"/>
    <property type="match status" value="1"/>
</dbReference>
<evidence type="ECO:0000256" key="16">
    <source>
        <dbReference type="ARBA" id="ARBA00023316"/>
    </source>
</evidence>
<keyword evidence="16 19" id="KW-0961">Cell wall biogenesis/degradation</keyword>
<reference evidence="21" key="1">
    <citation type="submission" date="2022-10" db="EMBL/GenBank/DDBJ databases">
        <authorList>
            <person name="Yu W.X."/>
        </authorList>
    </citation>
    <scope>NUCLEOTIDE SEQUENCE</scope>
    <source>
        <strain evidence="21">D04</strain>
    </source>
</reference>
<keyword evidence="22" id="KW-1185">Reference proteome</keyword>
<feature type="active site" evidence="19">
    <location>
        <position position="164"/>
    </location>
</feature>
<comment type="caution">
    <text evidence="21">The sequence shown here is derived from an EMBL/GenBank/DDBJ whole genome shotgun (WGS) entry which is preliminary data.</text>
</comment>
<evidence type="ECO:0000256" key="10">
    <source>
        <dbReference type="ARBA" id="ARBA00022827"/>
    </source>
</evidence>
<evidence type="ECO:0000256" key="6">
    <source>
        <dbReference type="ARBA" id="ARBA00015188"/>
    </source>
</evidence>
<keyword evidence="10 19" id="KW-0274">FAD</keyword>
<comment type="subcellular location">
    <subcellularLocation>
        <location evidence="3 19">Cytoplasm</location>
    </subcellularLocation>
</comment>
<dbReference type="GO" id="GO:0071555">
    <property type="term" value="P:cell wall organization"/>
    <property type="evidence" value="ECO:0007669"/>
    <property type="project" value="UniProtKB-KW"/>
</dbReference>
<comment type="function">
    <text evidence="2 19">Cell wall formation.</text>
</comment>
<accession>A0AAE3MHI5</accession>
<evidence type="ECO:0000256" key="3">
    <source>
        <dbReference type="ARBA" id="ARBA00004496"/>
    </source>
</evidence>
<dbReference type="EC" id="1.3.1.98" evidence="5 19"/>
<name>A0AAE3MHI5_9BACT</name>
<evidence type="ECO:0000256" key="12">
    <source>
        <dbReference type="ARBA" id="ARBA00022960"/>
    </source>
</evidence>
<dbReference type="InterPro" id="IPR003170">
    <property type="entry name" value="MurB"/>
</dbReference>
<organism evidence="21 22">
    <name type="scientific">Plebeiibacterium marinum</name>
    <dbReference type="NCBI Taxonomy" id="2992111"/>
    <lineage>
        <taxon>Bacteria</taxon>
        <taxon>Pseudomonadati</taxon>
        <taxon>Bacteroidota</taxon>
        <taxon>Bacteroidia</taxon>
        <taxon>Marinilabiliales</taxon>
        <taxon>Marinilabiliaceae</taxon>
        <taxon>Plebeiibacterium</taxon>
    </lineage>
</organism>
<dbReference type="InterPro" id="IPR016169">
    <property type="entry name" value="FAD-bd_PCMH_sub2"/>
</dbReference>
<dbReference type="Pfam" id="PF01565">
    <property type="entry name" value="FAD_binding_4"/>
    <property type="match status" value="1"/>
</dbReference>
<evidence type="ECO:0000259" key="20">
    <source>
        <dbReference type="PROSITE" id="PS51387"/>
    </source>
</evidence>
<evidence type="ECO:0000313" key="21">
    <source>
        <dbReference type="EMBL" id="MCW3807601.1"/>
    </source>
</evidence>
<evidence type="ECO:0000256" key="17">
    <source>
        <dbReference type="ARBA" id="ARBA00031026"/>
    </source>
</evidence>
<dbReference type="SUPFAM" id="SSF56194">
    <property type="entry name" value="Uridine diphospho-N-Acetylenolpyruvylglucosamine reductase, MurB, C-terminal domain"/>
    <property type="match status" value="1"/>
</dbReference>
<evidence type="ECO:0000256" key="14">
    <source>
        <dbReference type="ARBA" id="ARBA00023002"/>
    </source>
</evidence>
<dbReference type="InterPro" id="IPR036318">
    <property type="entry name" value="FAD-bd_PCMH-like_sf"/>
</dbReference>
<dbReference type="Pfam" id="PF02873">
    <property type="entry name" value="MurB_C"/>
    <property type="match status" value="1"/>
</dbReference>
<evidence type="ECO:0000256" key="7">
    <source>
        <dbReference type="ARBA" id="ARBA00022490"/>
    </source>
</evidence>
<dbReference type="PROSITE" id="PS51387">
    <property type="entry name" value="FAD_PCMH"/>
    <property type="match status" value="1"/>
</dbReference>
<evidence type="ECO:0000256" key="8">
    <source>
        <dbReference type="ARBA" id="ARBA00022618"/>
    </source>
</evidence>
<keyword evidence="8 19" id="KW-0132">Cell division</keyword>
<dbReference type="NCBIfam" id="NF000755">
    <property type="entry name" value="PRK00046.1"/>
    <property type="match status" value="1"/>
</dbReference>
<dbReference type="AlphaFoldDB" id="A0AAE3MHI5"/>
<keyword evidence="9 19" id="KW-0285">Flavoprotein</keyword>
<protein>
    <recommendedName>
        <fullName evidence="6 19">UDP-N-acetylenolpyruvoylglucosamine reductase</fullName>
        <ecNumber evidence="5 19">1.3.1.98</ecNumber>
    </recommendedName>
    <alternativeName>
        <fullName evidence="17 19">UDP-N-acetylmuramate dehydrogenase</fullName>
    </alternativeName>
</protein>
<dbReference type="PANTHER" id="PTHR21071:SF4">
    <property type="entry name" value="UDP-N-ACETYLENOLPYRUVOYLGLUCOSAMINE REDUCTASE"/>
    <property type="match status" value="1"/>
</dbReference>
<dbReference type="GO" id="GO:0051301">
    <property type="term" value="P:cell division"/>
    <property type="evidence" value="ECO:0007669"/>
    <property type="project" value="UniProtKB-KW"/>
</dbReference>
<evidence type="ECO:0000256" key="2">
    <source>
        <dbReference type="ARBA" id="ARBA00003921"/>
    </source>
</evidence>
<keyword evidence="14 19" id="KW-0560">Oxidoreductase</keyword>
<comment type="catalytic activity">
    <reaction evidence="18 19">
        <text>UDP-N-acetyl-alpha-D-muramate + NADP(+) = UDP-N-acetyl-3-O-(1-carboxyvinyl)-alpha-D-glucosamine + NADPH + H(+)</text>
        <dbReference type="Rhea" id="RHEA:12248"/>
        <dbReference type="ChEBI" id="CHEBI:15378"/>
        <dbReference type="ChEBI" id="CHEBI:57783"/>
        <dbReference type="ChEBI" id="CHEBI:58349"/>
        <dbReference type="ChEBI" id="CHEBI:68483"/>
        <dbReference type="ChEBI" id="CHEBI:70757"/>
        <dbReference type="EC" id="1.3.1.98"/>
    </reaction>
</comment>
<evidence type="ECO:0000256" key="13">
    <source>
        <dbReference type="ARBA" id="ARBA00022984"/>
    </source>
</evidence>
<dbReference type="Proteomes" id="UP001207408">
    <property type="component" value="Unassembled WGS sequence"/>
</dbReference>
<dbReference type="RefSeq" id="WP_301202034.1">
    <property type="nucleotide sequence ID" value="NZ_JAPDPI010000052.1"/>
</dbReference>
<feature type="active site" description="Proton donor" evidence="19">
    <location>
        <position position="236"/>
    </location>
</feature>
<dbReference type="InterPro" id="IPR016167">
    <property type="entry name" value="FAD-bd_PCMH_sub1"/>
</dbReference>
<evidence type="ECO:0000256" key="19">
    <source>
        <dbReference type="HAMAP-Rule" id="MF_00037"/>
    </source>
</evidence>
<evidence type="ECO:0000256" key="15">
    <source>
        <dbReference type="ARBA" id="ARBA00023306"/>
    </source>
</evidence>
<sequence>MIIHEDFSLKNYNTFHFDVKSKYFAAPESSDQLADLLQNNIAKNEKILVLGGGSNILFTKDFDGLVIKPIIDNIKIIDSNDSTAWVEAGAGVEWDAFVAWAVDQNYAGVENLSLIPGNVGACPVQNIGAYGTEVKDIITHVNGVFLDSGESFSLKNKDCNFSYRNSIFKQELKDKTIITSVCFKLNKKHTFMLHYGDVKDMVDRLGGASLSNIRNAIISIRESKLPDHTIYGNVGSFFKNPVVSKSIANKIKDEYADAPVYDISETHSKLAAGWMIDQCHWKGKSLKNAAVHENQALVLINKTGKATGEEVLNLAAEIEDSVYKKFDVKIEKEVNVI</sequence>
<evidence type="ECO:0000256" key="1">
    <source>
        <dbReference type="ARBA" id="ARBA00001974"/>
    </source>
</evidence>